<keyword evidence="9 11" id="KW-0072">Autophagy</keyword>
<comment type="function">
    <text evidence="11">Cysteine protease that plays a key role in autophagy by mediating both proteolytic activation and delipidation of ATG8 family proteins.</text>
</comment>
<reference evidence="14 15" key="1">
    <citation type="submission" date="2019-01" db="EMBL/GenBank/DDBJ databases">
        <title>A chromosome-scale genome assembly of the yellow perch, Perca flavescens.</title>
        <authorList>
            <person name="Feron R."/>
            <person name="Morvezen R."/>
            <person name="Bestin A."/>
            <person name="Haffray P."/>
            <person name="Klopp C."/>
            <person name="Zahm M."/>
            <person name="Cabau C."/>
            <person name="Roques C."/>
            <person name="Donnadieu C."/>
            <person name="Bouchez O."/>
            <person name="Christie M."/>
            <person name="Larson W."/>
            <person name="Guiguen Y."/>
        </authorList>
    </citation>
    <scope>NUCLEOTIDE SEQUENCE [LARGE SCALE GENOMIC DNA]</scope>
    <source>
        <strain evidence="14">YP-PL-M2</strain>
        <tissue evidence="14">Blood</tissue>
    </source>
</reference>
<dbReference type="PANTHER" id="PTHR22624">
    <property type="entry name" value="CYSTEINE PROTEASE ATG4"/>
    <property type="match status" value="1"/>
</dbReference>
<keyword evidence="3" id="KW-0813">Transport</keyword>
<evidence type="ECO:0000256" key="5">
    <source>
        <dbReference type="ARBA" id="ARBA00022670"/>
    </source>
</evidence>
<evidence type="ECO:0000256" key="6">
    <source>
        <dbReference type="ARBA" id="ARBA00022801"/>
    </source>
</evidence>
<dbReference type="GO" id="GO:0005737">
    <property type="term" value="C:cytoplasm"/>
    <property type="evidence" value="ECO:0007669"/>
    <property type="project" value="UniProtKB-SubCell"/>
</dbReference>
<evidence type="ECO:0000256" key="8">
    <source>
        <dbReference type="ARBA" id="ARBA00022927"/>
    </source>
</evidence>
<dbReference type="InterPro" id="IPR005078">
    <property type="entry name" value="Peptidase_C54"/>
</dbReference>
<dbReference type="Proteomes" id="UP000295070">
    <property type="component" value="Chromosome 9"/>
</dbReference>
<evidence type="ECO:0000256" key="2">
    <source>
        <dbReference type="ARBA" id="ARBA00010958"/>
    </source>
</evidence>
<sequence>MLQSVWKSWIEEEARRECVLCGNGLHSLLVQMQNKGSDEVETLKTKFLSVWHNVKYSWALKSKTSFSRNSPVFLLGKCYHFKAEDDGGVTETCFEASDEDFVMGNAEAFRRDFASRVWLTYRVELPSLPSSTLTSDCGWGCMLRAGQMMLAQALILHFLGRDWTWSEAMTLQPLDTETWTTTAAKRLVASLEASLQGSPRPSDDGSPPMHQAQAPGCAEEADAHLKEMYHRTLVSWFGDSPSAQLGLHSLVRMGLTMGKQAGDWYGPAVVAHILKKAIEEAMDPGLAGITAYVSQDCTVYSADLIDSHRAPRAGQTSAERSDAPPSPHSDQPTSASTLSDSRAVIILIPVRLGGEKTNPDYFNFAKSILSLEYCIGIIGGKPKQACYFVGFQDDSLIYMDPHYCQSFVDVSTSDFPLQSYHCPSPKKMPFSKMDPSCTIGFYSRSAQDYERISQELSKVLQPSAREKYPAFTIVQGHGRDYDLSAGVTPEKREWPFIRDPRRTVTTAGDFVLL</sequence>
<keyword evidence="7" id="KW-0788">Thiol protease</keyword>
<feature type="region of interest" description="Disordered" evidence="12">
    <location>
        <begin position="194"/>
        <end position="217"/>
    </location>
</feature>
<dbReference type="GO" id="GO:0019786">
    <property type="term" value="F:protein-phosphatidylethanolamide deconjugating activity"/>
    <property type="evidence" value="ECO:0007669"/>
    <property type="project" value="InterPro"/>
</dbReference>
<protein>
    <recommendedName>
        <fullName evidence="11">Cysteine protease</fullName>
        <ecNumber evidence="11">3.4.22.-</ecNumber>
    </recommendedName>
</protein>
<keyword evidence="15" id="KW-1185">Reference proteome</keyword>
<evidence type="ECO:0000256" key="1">
    <source>
        <dbReference type="ARBA" id="ARBA00004496"/>
    </source>
</evidence>
<dbReference type="EMBL" id="SCKG01000009">
    <property type="protein sequence ID" value="TDH08843.1"/>
    <property type="molecule type" value="Genomic_DNA"/>
</dbReference>
<evidence type="ECO:0000313" key="14">
    <source>
        <dbReference type="EMBL" id="TDH08843.1"/>
    </source>
</evidence>
<dbReference type="EC" id="3.4.22.-" evidence="11"/>
<evidence type="ECO:0000256" key="10">
    <source>
        <dbReference type="ARBA" id="ARBA00029362"/>
    </source>
</evidence>
<name>A0A484D0S2_PERFV</name>
<evidence type="ECO:0000256" key="4">
    <source>
        <dbReference type="ARBA" id="ARBA00022490"/>
    </source>
</evidence>
<keyword evidence="4 11" id="KW-0963">Cytoplasm</keyword>
<keyword evidence="5 11" id="KW-0645">Protease</keyword>
<evidence type="ECO:0000256" key="9">
    <source>
        <dbReference type="ARBA" id="ARBA00023006"/>
    </source>
</evidence>
<evidence type="ECO:0000256" key="7">
    <source>
        <dbReference type="ARBA" id="ARBA00022807"/>
    </source>
</evidence>
<comment type="catalytic activity">
    <reaction evidence="10">
        <text>[protein]-C-terminal L-amino acid-glycyl-phosphatidylethanolamide + H2O = [protein]-C-terminal L-amino acid-glycine + a 1,2-diacyl-sn-glycero-3-phosphoethanolamine</text>
        <dbReference type="Rhea" id="RHEA:67548"/>
        <dbReference type="Rhea" id="RHEA-COMP:17323"/>
        <dbReference type="Rhea" id="RHEA-COMP:17324"/>
        <dbReference type="ChEBI" id="CHEBI:15377"/>
        <dbReference type="ChEBI" id="CHEBI:64612"/>
        <dbReference type="ChEBI" id="CHEBI:172940"/>
        <dbReference type="ChEBI" id="CHEBI:172941"/>
    </reaction>
    <physiologicalReaction direction="left-to-right" evidence="10">
        <dbReference type="Rhea" id="RHEA:67549"/>
    </physiologicalReaction>
</comment>
<dbReference type="InterPro" id="IPR046792">
    <property type="entry name" value="Peptidase_C54_cat"/>
</dbReference>
<comment type="similarity">
    <text evidence="2 11">Belongs to the peptidase C54 family.</text>
</comment>
<dbReference type="GO" id="GO:0004197">
    <property type="term" value="F:cysteine-type endopeptidase activity"/>
    <property type="evidence" value="ECO:0007669"/>
    <property type="project" value="TreeGrafter"/>
</dbReference>
<evidence type="ECO:0000256" key="11">
    <source>
        <dbReference type="RuleBase" id="RU363115"/>
    </source>
</evidence>
<dbReference type="AlphaFoldDB" id="A0A484D0S2"/>
<evidence type="ECO:0000256" key="12">
    <source>
        <dbReference type="SAM" id="MobiDB-lite"/>
    </source>
</evidence>
<dbReference type="Pfam" id="PF03416">
    <property type="entry name" value="Peptidase_C54"/>
    <property type="match status" value="1"/>
</dbReference>
<keyword evidence="8 11" id="KW-0653">Protein transport</keyword>
<dbReference type="STRING" id="8167.A0A484D0S2"/>
<evidence type="ECO:0000256" key="3">
    <source>
        <dbReference type="ARBA" id="ARBA00022448"/>
    </source>
</evidence>
<gene>
    <name evidence="14" type="ORF">EPR50_G00101580</name>
</gene>
<feature type="compositionally biased region" description="Low complexity" evidence="12">
    <location>
        <begin position="197"/>
        <end position="208"/>
    </location>
</feature>
<feature type="region of interest" description="Disordered" evidence="12">
    <location>
        <begin position="309"/>
        <end position="337"/>
    </location>
</feature>
<keyword evidence="6 11" id="KW-0378">Hydrolase</keyword>
<comment type="subcellular location">
    <subcellularLocation>
        <location evidence="1 11">Cytoplasm</location>
    </subcellularLocation>
</comment>
<feature type="compositionally biased region" description="Polar residues" evidence="12">
    <location>
        <begin position="328"/>
        <end position="337"/>
    </location>
</feature>
<evidence type="ECO:0000313" key="15">
    <source>
        <dbReference type="Proteomes" id="UP000295070"/>
    </source>
</evidence>
<dbReference type="GO" id="GO:0015031">
    <property type="term" value="P:protein transport"/>
    <property type="evidence" value="ECO:0007669"/>
    <property type="project" value="UniProtKB-KW"/>
</dbReference>
<dbReference type="PANTHER" id="PTHR22624:SF38">
    <property type="entry name" value="CYSTEINE PROTEASE ATG4C"/>
    <property type="match status" value="1"/>
</dbReference>
<dbReference type="SUPFAM" id="SSF54001">
    <property type="entry name" value="Cysteine proteinases"/>
    <property type="match status" value="1"/>
</dbReference>
<comment type="caution">
    <text evidence="14">The sequence shown here is derived from an EMBL/GenBank/DDBJ whole genome shotgun (WGS) entry which is preliminary data.</text>
</comment>
<accession>A0A484D0S2</accession>
<feature type="domain" description="Peptidase C54 catalytic" evidence="13">
    <location>
        <begin position="107"/>
        <end position="454"/>
    </location>
</feature>
<dbReference type="InterPro" id="IPR038765">
    <property type="entry name" value="Papain-like_cys_pep_sf"/>
</dbReference>
<dbReference type="GO" id="GO:0034727">
    <property type="term" value="P:piecemeal microautophagy of the nucleus"/>
    <property type="evidence" value="ECO:0007669"/>
    <property type="project" value="TreeGrafter"/>
</dbReference>
<dbReference type="GO" id="GO:0000045">
    <property type="term" value="P:autophagosome assembly"/>
    <property type="evidence" value="ECO:0007669"/>
    <property type="project" value="TreeGrafter"/>
</dbReference>
<dbReference type="GO" id="GO:0016485">
    <property type="term" value="P:protein processing"/>
    <property type="evidence" value="ECO:0007669"/>
    <property type="project" value="TreeGrafter"/>
</dbReference>
<dbReference type="GO" id="GO:0035973">
    <property type="term" value="P:aggrephagy"/>
    <property type="evidence" value="ECO:0007669"/>
    <property type="project" value="TreeGrafter"/>
</dbReference>
<proteinExistence type="inferred from homology"/>
<dbReference type="GO" id="GO:0000423">
    <property type="term" value="P:mitophagy"/>
    <property type="evidence" value="ECO:0007669"/>
    <property type="project" value="TreeGrafter"/>
</dbReference>
<evidence type="ECO:0000259" key="13">
    <source>
        <dbReference type="Pfam" id="PF03416"/>
    </source>
</evidence>
<organism evidence="14 15">
    <name type="scientific">Perca flavescens</name>
    <name type="common">American yellow perch</name>
    <name type="synonym">Morone flavescens</name>
    <dbReference type="NCBI Taxonomy" id="8167"/>
    <lineage>
        <taxon>Eukaryota</taxon>
        <taxon>Metazoa</taxon>
        <taxon>Chordata</taxon>
        <taxon>Craniata</taxon>
        <taxon>Vertebrata</taxon>
        <taxon>Euteleostomi</taxon>
        <taxon>Actinopterygii</taxon>
        <taxon>Neopterygii</taxon>
        <taxon>Teleostei</taxon>
        <taxon>Neoteleostei</taxon>
        <taxon>Acanthomorphata</taxon>
        <taxon>Eupercaria</taxon>
        <taxon>Perciformes</taxon>
        <taxon>Percoidei</taxon>
        <taxon>Percidae</taxon>
        <taxon>Percinae</taxon>
        <taxon>Perca</taxon>
    </lineage>
</organism>